<feature type="transmembrane region" description="Helical" evidence="2">
    <location>
        <begin position="242"/>
        <end position="263"/>
    </location>
</feature>
<protein>
    <submittedName>
        <fullName evidence="3">Uncharacterized protein</fullName>
    </submittedName>
</protein>
<dbReference type="AlphaFoldDB" id="A0A9N8DSL1"/>
<reference evidence="3" key="1">
    <citation type="submission" date="2020-06" db="EMBL/GenBank/DDBJ databases">
        <authorList>
            <consortium name="Plant Systems Biology data submission"/>
        </authorList>
    </citation>
    <scope>NUCLEOTIDE SEQUENCE</scope>
    <source>
        <strain evidence="3">D6</strain>
    </source>
</reference>
<keyword evidence="2" id="KW-0472">Membrane</keyword>
<evidence type="ECO:0000256" key="1">
    <source>
        <dbReference type="SAM" id="MobiDB-lite"/>
    </source>
</evidence>
<feature type="region of interest" description="Disordered" evidence="1">
    <location>
        <begin position="318"/>
        <end position="339"/>
    </location>
</feature>
<feature type="compositionally biased region" description="Polar residues" evidence="1">
    <location>
        <begin position="744"/>
        <end position="760"/>
    </location>
</feature>
<dbReference type="Proteomes" id="UP001153069">
    <property type="component" value="Unassembled WGS sequence"/>
</dbReference>
<feature type="compositionally biased region" description="Polar residues" evidence="1">
    <location>
        <begin position="564"/>
        <end position="585"/>
    </location>
</feature>
<organism evidence="3 4">
    <name type="scientific">Seminavis robusta</name>
    <dbReference type="NCBI Taxonomy" id="568900"/>
    <lineage>
        <taxon>Eukaryota</taxon>
        <taxon>Sar</taxon>
        <taxon>Stramenopiles</taxon>
        <taxon>Ochrophyta</taxon>
        <taxon>Bacillariophyta</taxon>
        <taxon>Bacillariophyceae</taxon>
        <taxon>Bacillariophycidae</taxon>
        <taxon>Naviculales</taxon>
        <taxon>Naviculaceae</taxon>
        <taxon>Seminavis</taxon>
    </lineage>
</organism>
<keyword evidence="4" id="KW-1185">Reference proteome</keyword>
<evidence type="ECO:0000313" key="4">
    <source>
        <dbReference type="Proteomes" id="UP001153069"/>
    </source>
</evidence>
<evidence type="ECO:0000313" key="3">
    <source>
        <dbReference type="EMBL" id="CAB9506204.1"/>
    </source>
</evidence>
<feature type="region of interest" description="Disordered" evidence="1">
    <location>
        <begin position="564"/>
        <end position="618"/>
    </location>
</feature>
<feature type="transmembrane region" description="Helical" evidence="2">
    <location>
        <begin position="114"/>
        <end position="136"/>
    </location>
</feature>
<dbReference type="EMBL" id="CAICTM010000257">
    <property type="protein sequence ID" value="CAB9506204.1"/>
    <property type="molecule type" value="Genomic_DNA"/>
</dbReference>
<gene>
    <name evidence="3" type="ORF">SEMRO_258_G101080.1</name>
</gene>
<proteinExistence type="predicted"/>
<keyword evidence="2" id="KW-1133">Transmembrane helix</keyword>
<feature type="compositionally biased region" description="Polar residues" evidence="1">
    <location>
        <begin position="319"/>
        <end position="333"/>
    </location>
</feature>
<feature type="region of interest" description="Disordered" evidence="1">
    <location>
        <begin position="744"/>
        <end position="774"/>
    </location>
</feature>
<sequence length="774" mass="84548">MAAILCRGVGQMCEKTCRHAGSLPCCHNNDDEESASSSLVLTKKDSCSYFGRCGNGFCGCGKYLHALKHICTNPFGIFVTVTVVSNIPPMLIALTEVGNLHFEAGQPVCYGTLWLLVNFLFCWVHIIASFYIAVSINHHRSHDNRNKRHHQHQNQNHRSTTISTASLNHSYSYGPDRTIFRRASNLFCYDPVLAVYILTNCVYVGFVFVPKLFHLDDPNFNDNNNGVCSLYIHEKVIATVGFAWAFLGFGLGALALSFGFAYVDATRRSRHEKAAVDSEFATHLSDLDGTEETSVYTSMNMNNLVMMMEGGQHVYGNDTKGSNHTDASPNVSHANKRAGREGPHIVLDEYIPPMIAYDQKDDGAELLSETDQQYRQTDYEQQLKQKRVEETLNKVILSDNEHDTTVADFATDVEETDLEDEDSAGRTKRRRRINNKRTTITYVEEPTTSYEVQEDTESTTEGFGTDIMYASETDRYMDGGETTDAGGPSFETTDIDQAIDLTDNEARAAANLDLVMAVSQDPTISFDPLDTDDESVPGSIAGSIASLVNSITGSIGAGSVGTYSARGSGSIGRNTNGRSRSQSPSKKVITLPIQKNNNGSSNGSSNKKRKDISPSRRVASSLLSNHALADDTDTDKSQAVIDLIDPSFASRHHNAHHPLGMPLGSANKNGTGKNQKKNKNNGNGNRNLEQYYHEASLTYSTSIGTIVGPMEPLSFVDGGGANDGIGITMPPPNIRHLATDLTRGTTNTTKSMLTAKSPQSARKRNNDPPASKSK</sequence>
<feature type="region of interest" description="Disordered" evidence="1">
    <location>
        <begin position="651"/>
        <end position="687"/>
    </location>
</feature>
<name>A0A9N8DSL1_9STRA</name>
<keyword evidence="2" id="KW-0812">Transmembrane</keyword>
<comment type="caution">
    <text evidence="3">The sequence shown here is derived from an EMBL/GenBank/DDBJ whole genome shotgun (WGS) entry which is preliminary data.</text>
</comment>
<feature type="transmembrane region" description="Helical" evidence="2">
    <location>
        <begin position="186"/>
        <end position="209"/>
    </location>
</feature>
<feature type="compositionally biased region" description="Low complexity" evidence="1">
    <location>
        <begin position="595"/>
        <end position="605"/>
    </location>
</feature>
<accession>A0A9N8DSL1</accession>
<feature type="transmembrane region" description="Helical" evidence="2">
    <location>
        <begin position="75"/>
        <end position="94"/>
    </location>
</feature>
<evidence type="ECO:0000256" key="2">
    <source>
        <dbReference type="SAM" id="Phobius"/>
    </source>
</evidence>